<organism evidence="1 2">
    <name type="scientific">Smittium culicis</name>
    <dbReference type="NCBI Taxonomy" id="133412"/>
    <lineage>
        <taxon>Eukaryota</taxon>
        <taxon>Fungi</taxon>
        <taxon>Fungi incertae sedis</taxon>
        <taxon>Zoopagomycota</taxon>
        <taxon>Kickxellomycotina</taxon>
        <taxon>Harpellomycetes</taxon>
        <taxon>Harpellales</taxon>
        <taxon>Legeriomycetaceae</taxon>
        <taxon>Smittium</taxon>
    </lineage>
</organism>
<reference evidence="2" key="1">
    <citation type="submission" date="2017-01" db="EMBL/GenBank/DDBJ databases">
        <authorList>
            <person name="Wang Y."/>
            <person name="White M."/>
            <person name="Kvist S."/>
            <person name="Moncalvo J.-M."/>
        </authorList>
    </citation>
    <scope>NUCLEOTIDE SEQUENCE [LARGE SCALE GENOMIC DNA]</scope>
    <source>
        <strain evidence="2">ID-206-W2</strain>
    </source>
</reference>
<evidence type="ECO:0000313" key="1">
    <source>
        <dbReference type="EMBL" id="OMJ13669.1"/>
    </source>
</evidence>
<protein>
    <submittedName>
        <fullName evidence="1">Uncharacterized protein</fullName>
    </submittedName>
</protein>
<dbReference type="Proteomes" id="UP000187429">
    <property type="component" value="Unassembled WGS sequence"/>
</dbReference>
<sequence>MARKNFQIETVFRNSCCERFNIKNTKIDLTKIPERDPDLLRALIDIGNQLYRKLSDIRKVLGKKPTLEEKH</sequence>
<evidence type="ECO:0000313" key="2">
    <source>
        <dbReference type="Proteomes" id="UP000187429"/>
    </source>
</evidence>
<comment type="caution">
    <text evidence="1">The sequence shown here is derived from an EMBL/GenBank/DDBJ whole genome shotgun (WGS) entry which is preliminary data.</text>
</comment>
<proteinExistence type="predicted"/>
<gene>
    <name evidence="1" type="ORF">AYI69_g8912</name>
</gene>
<name>A0A1R1XGA8_9FUNG</name>
<dbReference type="AlphaFoldDB" id="A0A1R1XGA8"/>
<keyword evidence="2" id="KW-1185">Reference proteome</keyword>
<accession>A0A1R1XGA8</accession>
<dbReference type="EMBL" id="LSSM01004988">
    <property type="protein sequence ID" value="OMJ13669.1"/>
    <property type="molecule type" value="Genomic_DNA"/>
</dbReference>